<organism evidence="1 2">
    <name type="scientific">Lapillicoccus jejuensis</name>
    <dbReference type="NCBI Taxonomy" id="402171"/>
    <lineage>
        <taxon>Bacteria</taxon>
        <taxon>Bacillati</taxon>
        <taxon>Actinomycetota</taxon>
        <taxon>Actinomycetes</taxon>
        <taxon>Micrococcales</taxon>
        <taxon>Intrasporangiaceae</taxon>
        <taxon>Lapillicoccus</taxon>
    </lineage>
</organism>
<dbReference type="EMBL" id="VFMN01000001">
    <property type="protein sequence ID" value="TQJ10421.1"/>
    <property type="molecule type" value="Genomic_DNA"/>
</dbReference>
<keyword evidence="2" id="KW-1185">Reference proteome</keyword>
<proteinExistence type="predicted"/>
<evidence type="ECO:0008006" key="3">
    <source>
        <dbReference type="Google" id="ProtNLM"/>
    </source>
</evidence>
<dbReference type="RefSeq" id="WP_141849646.1">
    <property type="nucleotide sequence ID" value="NZ_BAAAPR010000012.1"/>
</dbReference>
<evidence type="ECO:0000313" key="2">
    <source>
        <dbReference type="Proteomes" id="UP000317893"/>
    </source>
</evidence>
<name>A0A542E503_9MICO</name>
<accession>A0A542E503</accession>
<dbReference type="OrthoDB" id="4965902at2"/>
<reference evidence="1 2" key="1">
    <citation type="submission" date="2019-06" db="EMBL/GenBank/DDBJ databases">
        <title>Sequencing the genomes of 1000 actinobacteria strains.</title>
        <authorList>
            <person name="Klenk H.-P."/>
        </authorList>
    </citation>
    <scope>NUCLEOTIDE SEQUENCE [LARGE SCALE GENOMIC DNA]</scope>
    <source>
        <strain evidence="1 2">DSM 18607</strain>
    </source>
</reference>
<gene>
    <name evidence="1" type="ORF">FB458_3543</name>
</gene>
<sequence length="188" mass="19921">MSPDAATPVARTNADALARLLTQVEQRLGERVEELTAAGRSVDSLGDPDELAERMVAVLPSVHPLDTALGPFYDTTGLVGWLGVSRQALADRVRRGTLLACRTADGHLLYPLFQFARSGEVRAGIAEAVQVLLRAGVDGWTVGTWLTTPSAAFGGDSAVDHLVVHRQSRAAVARVVAAATADARRWAT</sequence>
<protein>
    <recommendedName>
        <fullName evidence="3">Rv2175c C-terminal domain-containing protein</fullName>
    </recommendedName>
</protein>
<dbReference type="AlphaFoldDB" id="A0A542E503"/>
<evidence type="ECO:0000313" key="1">
    <source>
        <dbReference type="EMBL" id="TQJ10421.1"/>
    </source>
</evidence>
<dbReference type="Proteomes" id="UP000317893">
    <property type="component" value="Unassembled WGS sequence"/>
</dbReference>
<comment type="caution">
    <text evidence="1">The sequence shown here is derived from an EMBL/GenBank/DDBJ whole genome shotgun (WGS) entry which is preliminary data.</text>
</comment>